<evidence type="ECO:0000259" key="2">
    <source>
        <dbReference type="PROSITE" id="PS50006"/>
    </source>
</evidence>
<dbReference type="AlphaFoldDB" id="A0A226D0K4"/>
<gene>
    <name evidence="3" type="ORF">Fcan01_26132</name>
</gene>
<dbReference type="Gene3D" id="2.60.200.20">
    <property type="match status" value="1"/>
</dbReference>
<feature type="domain" description="FHA" evidence="2">
    <location>
        <begin position="88"/>
        <end position="141"/>
    </location>
</feature>
<dbReference type="EMBL" id="LNIX01000041">
    <property type="protein sequence ID" value="OXA39125.1"/>
    <property type="molecule type" value="Genomic_DNA"/>
</dbReference>
<dbReference type="CDD" id="cd00060">
    <property type="entry name" value="FHA"/>
    <property type="match status" value="1"/>
</dbReference>
<dbReference type="InterPro" id="IPR000253">
    <property type="entry name" value="FHA_dom"/>
</dbReference>
<dbReference type="SUPFAM" id="SSF49879">
    <property type="entry name" value="SMAD/FHA domain"/>
    <property type="match status" value="1"/>
</dbReference>
<feature type="compositionally biased region" description="Basic and acidic residues" evidence="1">
    <location>
        <begin position="566"/>
        <end position="575"/>
    </location>
</feature>
<feature type="region of interest" description="Disordered" evidence="1">
    <location>
        <begin position="566"/>
        <end position="621"/>
    </location>
</feature>
<comment type="caution">
    <text evidence="3">The sequence shown here is derived from an EMBL/GenBank/DDBJ whole genome shotgun (WGS) entry which is preliminary data.</text>
</comment>
<name>A0A226D0K4_FOLCA</name>
<dbReference type="Proteomes" id="UP000198287">
    <property type="component" value="Unassembled WGS sequence"/>
</dbReference>
<keyword evidence="4" id="KW-1185">Reference proteome</keyword>
<dbReference type="PROSITE" id="PS50006">
    <property type="entry name" value="FHA_DOMAIN"/>
    <property type="match status" value="1"/>
</dbReference>
<evidence type="ECO:0000313" key="4">
    <source>
        <dbReference type="Proteomes" id="UP000198287"/>
    </source>
</evidence>
<evidence type="ECO:0000313" key="3">
    <source>
        <dbReference type="EMBL" id="OXA39125.1"/>
    </source>
</evidence>
<dbReference type="InterPro" id="IPR008984">
    <property type="entry name" value="SMAD_FHA_dom_sf"/>
</dbReference>
<organism evidence="3 4">
    <name type="scientific">Folsomia candida</name>
    <name type="common">Springtail</name>
    <dbReference type="NCBI Taxonomy" id="158441"/>
    <lineage>
        <taxon>Eukaryota</taxon>
        <taxon>Metazoa</taxon>
        <taxon>Ecdysozoa</taxon>
        <taxon>Arthropoda</taxon>
        <taxon>Hexapoda</taxon>
        <taxon>Collembola</taxon>
        <taxon>Entomobryomorpha</taxon>
        <taxon>Isotomoidea</taxon>
        <taxon>Isotomidae</taxon>
        <taxon>Proisotominae</taxon>
        <taxon>Folsomia</taxon>
    </lineage>
</organism>
<sequence length="621" mass="71122">MPALGIEPSTSIQPTQMAVINIIIMHSKVSKNRGVSKDKEINADQFSVPAKLWQHKFVGGRWEKISEQVLPTDKPLLVTTQFHRDACCSHGRANLLKVKVSDNNIAMVMNPHAEIWLKDSERYFVKDLQSFTGTFVNGVKLMEGEERRLANEDIISFPKDHRDPWFKQWERERRPIPDSMFKYFGASGLLAKNNGIANVKPSTGQEEKEVDICDISHLSLPALKKARQVCKQWRKESNRFFCSLGHFDIPGVACPHWPTLKAFQEILQIQNVTLDLNPIPKCIKAGMDDWESIEGTMWDYERTKYLQNLTWCFQTYGKTVKTLQLILKADLWSVFMGILPKLENLNFLSLEITSSLNSEEWATTVKFTKDLKLLSVKQLSFKKLEITNASVPLGNSRTPKLLFNLVQKHSETLEHLTLGVQNPANFFRTTGYPICPKLRVLKIGVSFPALETIIFDREKKFLKYKYPLSLAENESFVPFLPPKEEPCLTVKTIILPEIGRSGKDPAYTLFMQKLSIGFPNANIDQERFVLTRRGDWHLLRDDGEPNEEFRISNFNEFVVREEHGDLDILQEREDNNYSVESDDSSNAEEDEMDSNDGSTDESDDNLMEEDDDDGMGQCAQQ</sequence>
<evidence type="ECO:0000256" key="1">
    <source>
        <dbReference type="SAM" id="MobiDB-lite"/>
    </source>
</evidence>
<dbReference type="OrthoDB" id="687730at2759"/>
<feature type="compositionally biased region" description="Acidic residues" evidence="1">
    <location>
        <begin position="580"/>
        <end position="614"/>
    </location>
</feature>
<accession>A0A226D0K4</accession>
<dbReference type="Pfam" id="PF00498">
    <property type="entry name" value="FHA"/>
    <property type="match status" value="1"/>
</dbReference>
<reference evidence="3 4" key="1">
    <citation type="submission" date="2015-12" db="EMBL/GenBank/DDBJ databases">
        <title>The genome of Folsomia candida.</title>
        <authorList>
            <person name="Faddeeva A."/>
            <person name="Derks M.F."/>
            <person name="Anvar Y."/>
            <person name="Smit S."/>
            <person name="Van Straalen N."/>
            <person name="Roelofs D."/>
        </authorList>
    </citation>
    <scope>NUCLEOTIDE SEQUENCE [LARGE SCALE GENOMIC DNA]</scope>
    <source>
        <strain evidence="3 4">VU population</strain>
        <tissue evidence="3">Whole body</tissue>
    </source>
</reference>
<protein>
    <recommendedName>
        <fullName evidence="2">FHA domain-containing protein</fullName>
    </recommendedName>
</protein>
<proteinExistence type="predicted"/>